<keyword evidence="2" id="KW-1185">Reference proteome</keyword>
<dbReference type="PANTHER" id="PTHR31973:SF187">
    <property type="entry name" value="MUTATOR TRANSPOSASE MUDRA PROTEIN"/>
    <property type="match status" value="1"/>
</dbReference>
<accession>A0AAE1XNL9</accession>
<sequence>MSNRKKSLKKVITSIFPVLRRRYCARHLYANFRAKFSGPKLRKLFKIAVKAFTEPDFKDAMEEIKATDLTTHKWLMETCGEEKSTCSKHGFDASVKVDHVTNNMTESFNAFLGKTRQRR</sequence>
<dbReference type="PANTHER" id="PTHR31973">
    <property type="entry name" value="POLYPROTEIN, PUTATIVE-RELATED"/>
    <property type="match status" value="1"/>
</dbReference>
<name>A0AAE1XNL9_9LAMI</name>
<gene>
    <name evidence="1" type="ORF">Salat_2627900</name>
</gene>
<proteinExistence type="predicted"/>
<reference evidence="1" key="2">
    <citation type="journal article" date="2024" name="Plant">
        <title>Genomic evolution and insights into agronomic trait innovations of Sesamum species.</title>
        <authorList>
            <person name="Miao H."/>
            <person name="Wang L."/>
            <person name="Qu L."/>
            <person name="Liu H."/>
            <person name="Sun Y."/>
            <person name="Le M."/>
            <person name="Wang Q."/>
            <person name="Wei S."/>
            <person name="Zheng Y."/>
            <person name="Lin W."/>
            <person name="Duan Y."/>
            <person name="Cao H."/>
            <person name="Xiong S."/>
            <person name="Wang X."/>
            <person name="Wei L."/>
            <person name="Li C."/>
            <person name="Ma Q."/>
            <person name="Ju M."/>
            <person name="Zhao R."/>
            <person name="Li G."/>
            <person name="Mu C."/>
            <person name="Tian Q."/>
            <person name="Mei H."/>
            <person name="Zhang T."/>
            <person name="Gao T."/>
            <person name="Zhang H."/>
        </authorList>
    </citation>
    <scope>NUCLEOTIDE SEQUENCE</scope>
    <source>
        <strain evidence="1">3651</strain>
    </source>
</reference>
<organism evidence="1 2">
    <name type="scientific">Sesamum alatum</name>
    <dbReference type="NCBI Taxonomy" id="300844"/>
    <lineage>
        <taxon>Eukaryota</taxon>
        <taxon>Viridiplantae</taxon>
        <taxon>Streptophyta</taxon>
        <taxon>Embryophyta</taxon>
        <taxon>Tracheophyta</taxon>
        <taxon>Spermatophyta</taxon>
        <taxon>Magnoliopsida</taxon>
        <taxon>eudicotyledons</taxon>
        <taxon>Gunneridae</taxon>
        <taxon>Pentapetalae</taxon>
        <taxon>asterids</taxon>
        <taxon>lamiids</taxon>
        <taxon>Lamiales</taxon>
        <taxon>Pedaliaceae</taxon>
        <taxon>Sesamum</taxon>
    </lineage>
</organism>
<evidence type="ECO:0000313" key="2">
    <source>
        <dbReference type="Proteomes" id="UP001293254"/>
    </source>
</evidence>
<protein>
    <recommendedName>
        <fullName evidence="3">MULE transposase domain-containing protein</fullName>
    </recommendedName>
</protein>
<dbReference type="EMBL" id="JACGWO010000011">
    <property type="protein sequence ID" value="KAK4415207.1"/>
    <property type="molecule type" value="Genomic_DNA"/>
</dbReference>
<comment type="caution">
    <text evidence="1">The sequence shown here is derived from an EMBL/GenBank/DDBJ whole genome shotgun (WGS) entry which is preliminary data.</text>
</comment>
<dbReference type="AlphaFoldDB" id="A0AAE1XNL9"/>
<dbReference type="Proteomes" id="UP001293254">
    <property type="component" value="Unassembled WGS sequence"/>
</dbReference>
<reference evidence="1" key="1">
    <citation type="submission" date="2020-06" db="EMBL/GenBank/DDBJ databases">
        <authorList>
            <person name="Li T."/>
            <person name="Hu X."/>
            <person name="Zhang T."/>
            <person name="Song X."/>
            <person name="Zhang H."/>
            <person name="Dai N."/>
            <person name="Sheng W."/>
            <person name="Hou X."/>
            <person name="Wei L."/>
        </authorList>
    </citation>
    <scope>NUCLEOTIDE SEQUENCE</scope>
    <source>
        <strain evidence="1">3651</strain>
        <tissue evidence="1">Leaf</tissue>
    </source>
</reference>
<evidence type="ECO:0000313" key="1">
    <source>
        <dbReference type="EMBL" id="KAK4415207.1"/>
    </source>
</evidence>
<evidence type="ECO:0008006" key="3">
    <source>
        <dbReference type="Google" id="ProtNLM"/>
    </source>
</evidence>